<feature type="region of interest" description="Disordered" evidence="14">
    <location>
        <begin position="1"/>
        <end position="103"/>
    </location>
</feature>
<evidence type="ECO:0000313" key="15">
    <source>
        <dbReference type="EMBL" id="GAK65117.1"/>
    </source>
</evidence>
<protein>
    <recommendedName>
        <fullName evidence="11 13">Cytochrome c oxidase subunit 6, mitochondrial</fullName>
    </recommendedName>
    <alternativeName>
        <fullName evidence="12 13">Cytochrome c oxidase polypeptide VI</fullName>
    </alternativeName>
</protein>
<evidence type="ECO:0000256" key="7">
    <source>
        <dbReference type="ARBA" id="ARBA00022946"/>
    </source>
</evidence>
<dbReference type="Gene3D" id="1.25.40.40">
    <property type="entry name" value="Cytochrome c oxidase, subunit Va/VI"/>
    <property type="match status" value="1"/>
</dbReference>
<dbReference type="AlphaFoldDB" id="A0A081CEM1"/>
<dbReference type="GO" id="GO:0005743">
    <property type="term" value="C:mitochondrial inner membrane"/>
    <property type="evidence" value="ECO:0007669"/>
    <property type="project" value="UniProtKB-SubCell"/>
</dbReference>
<keyword evidence="8 13" id="KW-0408">Iron</keyword>
<dbReference type="HOGENOM" id="CLU_677917_0_0_1"/>
<evidence type="ECO:0000256" key="14">
    <source>
        <dbReference type="SAM" id="MobiDB-lite"/>
    </source>
</evidence>
<comment type="function">
    <text evidence="13">Component of the cytochrome c oxidase, the last enzyme in the mitochondrial electron transport chain which drives oxidative phosphorylation. The respiratory chain contains 3 multisubunit complexes succinate dehydrogenase (complex II, CII), ubiquinol-cytochrome c oxidoreductase (cytochrome b-c1 complex, complex III, CIII) and cytochrome c oxidase (complex IV, CIV), that cooperate to transfer electrons derived from NADH and succinate to molecular oxygen, creating an electrochemical gradient over the inner membrane that drives transmembrane transport and the ATP synthase. Cytochrome c oxidase is the component of the respiratory chain that catalyzes the reduction of oxygen to water. Electrons originating from reduced cytochrome c in the intermembrane space (IMS) are transferred via the dinuclear copper A center (CU(A)) of subunit 2 and heme A of subunit 1 to the active site in subunit 1, a binuclear center (BNC) formed by heme A3 and copper B (CU(B)). The BNC reduces molecular oxygen to 2 water molecules using 4 electrons from cytochrome c in the IMS and 4 protons from the mitochondrial matrix.</text>
</comment>
<evidence type="ECO:0000256" key="12">
    <source>
        <dbReference type="ARBA" id="ARBA00082700"/>
    </source>
</evidence>
<dbReference type="SUPFAM" id="SSF48479">
    <property type="entry name" value="Cytochrome c oxidase subunit E"/>
    <property type="match status" value="1"/>
</dbReference>
<comment type="subcellular location">
    <subcellularLocation>
        <location evidence="1 13">Mitochondrion inner membrane</location>
        <topology evidence="1 13">Peripheral membrane protein</topology>
        <orientation evidence="1 13">Matrix side</orientation>
    </subcellularLocation>
</comment>
<evidence type="ECO:0000256" key="10">
    <source>
        <dbReference type="ARBA" id="ARBA00023136"/>
    </source>
</evidence>
<dbReference type="InterPro" id="IPR003204">
    <property type="entry name" value="Cyt_c_oxidase_su5A/6"/>
</dbReference>
<dbReference type="UniPathway" id="UPA00705"/>
<keyword evidence="7 13" id="KW-0809">Transit peptide</keyword>
<name>A0A081CEM1_PSEA2</name>
<keyword evidence="5 13" id="KW-0479">Metal-binding</keyword>
<comment type="pathway">
    <text evidence="2 13">Energy metabolism; oxidative phosphorylation.</text>
</comment>
<keyword evidence="4 13" id="KW-0349">Heme</keyword>
<keyword evidence="16" id="KW-1185">Reference proteome</keyword>
<comment type="similarity">
    <text evidence="3 13">Belongs to the cytochrome c oxidase subunit 5A family.</text>
</comment>
<dbReference type="GO" id="GO:0045277">
    <property type="term" value="C:respiratory chain complex IV"/>
    <property type="evidence" value="ECO:0007669"/>
    <property type="project" value="UniProtKB-UniRule"/>
</dbReference>
<dbReference type="PANTHER" id="PTHR14200">
    <property type="entry name" value="CYTOCHROME C OXIDASE POLYPEPTIDE"/>
    <property type="match status" value="1"/>
</dbReference>
<evidence type="ECO:0000256" key="5">
    <source>
        <dbReference type="ARBA" id="ARBA00022723"/>
    </source>
</evidence>
<dbReference type="GeneID" id="26304181"/>
<keyword evidence="10 13" id="KW-0472">Membrane</keyword>
<dbReference type="GO" id="GO:0006123">
    <property type="term" value="P:mitochondrial electron transport, cytochrome c to oxygen"/>
    <property type="evidence" value="ECO:0007669"/>
    <property type="project" value="UniProtKB-UniRule"/>
</dbReference>
<accession>A0A081CEM1</accession>
<comment type="subunit">
    <text evidence="13">Component of the cytochrome c oxidase (complex IV, CIV), a multisubunit enzyme composed of a catalytic core of 3 subunits and several supernumerary subunits.</text>
</comment>
<proteinExistence type="inferred from homology"/>
<dbReference type="RefSeq" id="XP_014656904.1">
    <property type="nucleotide sequence ID" value="XM_014801418.1"/>
</dbReference>
<keyword evidence="9 13" id="KW-0496">Mitochondrion</keyword>
<dbReference type="PANTHER" id="PTHR14200:SF11">
    <property type="entry name" value="CYTOCHROME C OXIDASE SUBUNIT 5A, MITOCHONDRIAL"/>
    <property type="match status" value="1"/>
</dbReference>
<evidence type="ECO:0000256" key="11">
    <source>
        <dbReference type="ARBA" id="ARBA00070174"/>
    </source>
</evidence>
<dbReference type="Pfam" id="PF02284">
    <property type="entry name" value="COX5A"/>
    <property type="match status" value="1"/>
</dbReference>
<keyword evidence="6 13" id="KW-0999">Mitochondrion inner membrane</keyword>
<evidence type="ECO:0000256" key="13">
    <source>
        <dbReference type="RuleBase" id="RU368103"/>
    </source>
</evidence>
<evidence type="ECO:0000256" key="3">
    <source>
        <dbReference type="ARBA" id="ARBA00007972"/>
    </source>
</evidence>
<evidence type="ECO:0000256" key="9">
    <source>
        <dbReference type="ARBA" id="ARBA00023128"/>
    </source>
</evidence>
<gene>
    <name evidence="15" type="ORF">PAN0_007d3334</name>
</gene>
<evidence type="ECO:0000256" key="1">
    <source>
        <dbReference type="ARBA" id="ARBA00004443"/>
    </source>
</evidence>
<evidence type="ECO:0000256" key="6">
    <source>
        <dbReference type="ARBA" id="ARBA00022792"/>
    </source>
</evidence>
<dbReference type="EMBL" id="DF830074">
    <property type="protein sequence ID" value="GAK65117.1"/>
    <property type="molecule type" value="Genomic_DNA"/>
</dbReference>
<dbReference type="InterPro" id="IPR036545">
    <property type="entry name" value="Cyt_c_oxidase_su5A/6_sf"/>
</dbReference>
<evidence type="ECO:0000256" key="8">
    <source>
        <dbReference type="ARBA" id="ARBA00023004"/>
    </source>
</evidence>
<dbReference type="Proteomes" id="UP000053758">
    <property type="component" value="Unassembled WGS sequence"/>
</dbReference>
<dbReference type="CDD" id="cd00923">
    <property type="entry name" value="Cyt_c_Oxidase_Va"/>
    <property type="match status" value="1"/>
</dbReference>
<dbReference type="FunFam" id="1.25.40.40:FF:000001">
    <property type="entry name" value="Cytochrome c oxidase subunit VI"/>
    <property type="match status" value="1"/>
</dbReference>
<reference evidence="15" key="1">
    <citation type="submission" date="2014-07" db="EMBL/GenBank/DDBJ databases">
        <title>Draft genome sequence of the yeast Pseudozyma antarctica JCM 10317 known as a producer of lipase B which used in a wide range of industrial applications.</title>
        <authorList>
            <person name="Morita T."/>
            <person name="Saika A."/>
            <person name="Koike H."/>
        </authorList>
    </citation>
    <scope>NUCLEOTIDE SEQUENCE</scope>
    <source>
        <strain evidence="15">JCM 10317</strain>
    </source>
</reference>
<evidence type="ECO:0000256" key="2">
    <source>
        <dbReference type="ARBA" id="ARBA00004673"/>
    </source>
</evidence>
<evidence type="ECO:0000313" key="16">
    <source>
        <dbReference type="Proteomes" id="UP000053758"/>
    </source>
</evidence>
<sequence length="406" mass="44586">MSAAKLSSRVLDVGADARARRARVPPATRGGGVRAQRSPTGGTKQRRRDEVTRRKVAQAARRSRQATGARHASRAKAKAQQLVRAQLRPQAPRLRPSTASRTHLAASPSLELIDLVGSSSRAEEGIRVEFRFWNFEATAAPGSLGSVRPVALRSGRSFRQPSAVSSRLECEIGKFGFFSTAQGRERGPMAASGMGELKARSSSHHHQLAGSAWLGWAGLGWGSFALLLEMIGNRSRLLIQSGFTFRSILLHYHRHHTLSIVVAMSFLTGAIRTAAVSTSARAALLGRTAPVALSQQVRGYAAHHEEESFDAFNSRYVGFFDAVEDLFELQRGLNNCFAYDLVPSPEVIESALRASRRVNDYSTAVRIFEGIKQKVENQNQYKQYLDALQGVREELGIKLKEEMYSA</sequence>
<organism evidence="15">
    <name type="scientific">Pseudozyma antarctica</name>
    <name type="common">Yeast</name>
    <name type="synonym">Candida antarctica</name>
    <dbReference type="NCBI Taxonomy" id="84753"/>
    <lineage>
        <taxon>Eukaryota</taxon>
        <taxon>Fungi</taxon>
        <taxon>Dikarya</taxon>
        <taxon>Basidiomycota</taxon>
        <taxon>Ustilaginomycotina</taxon>
        <taxon>Ustilaginomycetes</taxon>
        <taxon>Ustilaginales</taxon>
        <taxon>Ustilaginaceae</taxon>
        <taxon>Moesziomyces</taxon>
    </lineage>
</organism>
<dbReference type="GO" id="GO:0046872">
    <property type="term" value="F:metal ion binding"/>
    <property type="evidence" value="ECO:0007669"/>
    <property type="project" value="UniProtKB-UniRule"/>
</dbReference>
<evidence type="ECO:0000256" key="4">
    <source>
        <dbReference type="ARBA" id="ARBA00022617"/>
    </source>
</evidence>